<gene>
    <name evidence="1" type="ORF">EPI10_033610</name>
</gene>
<protein>
    <submittedName>
        <fullName evidence="1">Uncharacterized protein</fullName>
    </submittedName>
</protein>
<sequence>MTEHGTCFVVQQLYLLLMAHRGRNMITQALILPLDWLTLKPASFCSQAREKTMFRSWGIREQDSYRQGSVIEHVT</sequence>
<accession>A0A5B6X9W0</accession>
<organism evidence="1 2">
    <name type="scientific">Gossypium australe</name>
    <dbReference type="NCBI Taxonomy" id="47621"/>
    <lineage>
        <taxon>Eukaryota</taxon>
        <taxon>Viridiplantae</taxon>
        <taxon>Streptophyta</taxon>
        <taxon>Embryophyta</taxon>
        <taxon>Tracheophyta</taxon>
        <taxon>Spermatophyta</taxon>
        <taxon>Magnoliopsida</taxon>
        <taxon>eudicotyledons</taxon>
        <taxon>Gunneridae</taxon>
        <taxon>Pentapetalae</taxon>
        <taxon>rosids</taxon>
        <taxon>malvids</taxon>
        <taxon>Malvales</taxon>
        <taxon>Malvaceae</taxon>
        <taxon>Malvoideae</taxon>
        <taxon>Gossypium</taxon>
    </lineage>
</organism>
<evidence type="ECO:0000313" key="2">
    <source>
        <dbReference type="Proteomes" id="UP000325315"/>
    </source>
</evidence>
<name>A0A5B6X9W0_9ROSI</name>
<proteinExistence type="predicted"/>
<evidence type="ECO:0000313" key="1">
    <source>
        <dbReference type="EMBL" id="KAA3490084.1"/>
    </source>
</evidence>
<dbReference type="Proteomes" id="UP000325315">
    <property type="component" value="Unassembled WGS sequence"/>
</dbReference>
<reference evidence="2" key="1">
    <citation type="journal article" date="2019" name="Plant Biotechnol. J.">
        <title>Genome sequencing of the Australian wild diploid species Gossypium australe highlights disease resistance and delayed gland morphogenesis.</title>
        <authorList>
            <person name="Cai Y."/>
            <person name="Cai X."/>
            <person name="Wang Q."/>
            <person name="Wang P."/>
            <person name="Zhang Y."/>
            <person name="Cai C."/>
            <person name="Xu Y."/>
            <person name="Wang K."/>
            <person name="Zhou Z."/>
            <person name="Wang C."/>
            <person name="Geng S."/>
            <person name="Li B."/>
            <person name="Dong Q."/>
            <person name="Hou Y."/>
            <person name="Wang H."/>
            <person name="Ai P."/>
            <person name="Liu Z."/>
            <person name="Yi F."/>
            <person name="Sun M."/>
            <person name="An G."/>
            <person name="Cheng J."/>
            <person name="Zhang Y."/>
            <person name="Shi Q."/>
            <person name="Xie Y."/>
            <person name="Shi X."/>
            <person name="Chang Y."/>
            <person name="Huang F."/>
            <person name="Chen Y."/>
            <person name="Hong S."/>
            <person name="Mi L."/>
            <person name="Sun Q."/>
            <person name="Zhang L."/>
            <person name="Zhou B."/>
            <person name="Peng R."/>
            <person name="Zhang X."/>
            <person name="Liu F."/>
        </authorList>
    </citation>
    <scope>NUCLEOTIDE SEQUENCE [LARGE SCALE GENOMIC DNA]</scope>
    <source>
        <strain evidence="2">cv. PA1801</strain>
    </source>
</reference>
<keyword evidence="2" id="KW-1185">Reference proteome</keyword>
<dbReference type="AlphaFoldDB" id="A0A5B6X9W0"/>
<comment type="caution">
    <text evidence="1">The sequence shown here is derived from an EMBL/GenBank/DDBJ whole genome shotgun (WGS) entry which is preliminary data.</text>
</comment>
<dbReference type="EMBL" id="SMMG02000001">
    <property type="protein sequence ID" value="KAA3490084.1"/>
    <property type="molecule type" value="Genomic_DNA"/>
</dbReference>